<evidence type="ECO:0000256" key="5">
    <source>
        <dbReference type="ARBA" id="ARBA00038359"/>
    </source>
</evidence>
<keyword evidence="4 6" id="KW-0472">Membrane</keyword>
<evidence type="ECO:0000313" key="9">
    <source>
        <dbReference type="Proteomes" id="UP000799440"/>
    </source>
</evidence>
<evidence type="ECO:0000259" key="7">
    <source>
        <dbReference type="Pfam" id="PF20684"/>
    </source>
</evidence>
<feature type="transmembrane region" description="Helical" evidence="6">
    <location>
        <begin position="196"/>
        <end position="214"/>
    </location>
</feature>
<feature type="domain" description="Rhodopsin" evidence="7">
    <location>
        <begin position="11"/>
        <end position="259"/>
    </location>
</feature>
<dbReference type="PANTHER" id="PTHR33048">
    <property type="entry name" value="PTH11-LIKE INTEGRAL MEMBRANE PROTEIN (AFU_ORTHOLOGUE AFUA_5G11245)"/>
    <property type="match status" value="1"/>
</dbReference>
<evidence type="ECO:0000256" key="3">
    <source>
        <dbReference type="ARBA" id="ARBA00022989"/>
    </source>
</evidence>
<comment type="subcellular location">
    <subcellularLocation>
        <location evidence="1">Membrane</location>
        <topology evidence="1">Multi-pass membrane protein</topology>
    </subcellularLocation>
</comment>
<evidence type="ECO:0000313" key="8">
    <source>
        <dbReference type="EMBL" id="KAF2745689.1"/>
    </source>
</evidence>
<dbReference type="InterPro" id="IPR052337">
    <property type="entry name" value="SAT4-like"/>
</dbReference>
<feature type="transmembrane region" description="Helical" evidence="6">
    <location>
        <begin position="29"/>
        <end position="54"/>
    </location>
</feature>
<protein>
    <recommendedName>
        <fullName evidence="7">Rhodopsin domain-containing protein</fullName>
    </recommendedName>
</protein>
<feature type="transmembrane region" description="Helical" evidence="6">
    <location>
        <begin position="74"/>
        <end position="93"/>
    </location>
</feature>
<organism evidence="8 9">
    <name type="scientific">Sporormia fimetaria CBS 119925</name>
    <dbReference type="NCBI Taxonomy" id="1340428"/>
    <lineage>
        <taxon>Eukaryota</taxon>
        <taxon>Fungi</taxon>
        <taxon>Dikarya</taxon>
        <taxon>Ascomycota</taxon>
        <taxon>Pezizomycotina</taxon>
        <taxon>Dothideomycetes</taxon>
        <taxon>Pleosporomycetidae</taxon>
        <taxon>Pleosporales</taxon>
        <taxon>Sporormiaceae</taxon>
        <taxon>Sporormia</taxon>
    </lineage>
</organism>
<keyword evidence="9" id="KW-1185">Reference proteome</keyword>
<evidence type="ECO:0000256" key="1">
    <source>
        <dbReference type="ARBA" id="ARBA00004141"/>
    </source>
</evidence>
<evidence type="ECO:0000256" key="4">
    <source>
        <dbReference type="ARBA" id="ARBA00023136"/>
    </source>
</evidence>
<dbReference type="OrthoDB" id="444631at2759"/>
<gene>
    <name evidence="8" type="ORF">M011DRAFT_426803</name>
</gene>
<dbReference type="AlphaFoldDB" id="A0A6A6V7L7"/>
<dbReference type="Pfam" id="PF20684">
    <property type="entry name" value="Fung_rhodopsin"/>
    <property type="match status" value="1"/>
</dbReference>
<comment type="similarity">
    <text evidence="5">Belongs to the SAT4 family.</text>
</comment>
<keyword evidence="2 6" id="KW-0812">Transmembrane</keyword>
<sequence length="343" mass="37735">MIVLPSIFVAARVSIQIWKRQRMELPDYLIYNAFVCFLAMAICYLIVMPTIYGIGRVRSGLMRPGANFQNDRVFFFRMLFVTQNLFWISLWSVKLSLLGLYKKLMEGLPGIYKKLWWAVFAFCIASLIGCIISYFFGCPDFGGMMMRGDCVGSDSVRSQSASLYYSYAVDVVTDLMIIALPIKLVWNLQLARGQKIAVIALFASGFVCIAFATLRVVQVGMQTGNATSPSPSWLALWTIIETSIAVCIGCGPAFAVLYRKVVGTTHASRDTSGYLRQGPSHSGTARSKSDAIKLTSVTIGASRSRASKNDMYWDGGSSQEELAGGSKDIVVTTTVKQDTGPCH</sequence>
<feature type="transmembrane region" description="Helical" evidence="6">
    <location>
        <begin position="234"/>
        <end position="258"/>
    </location>
</feature>
<dbReference type="EMBL" id="MU006581">
    <property type="protein sequence ID" value="KAF2745689.1"/>
    <property type="molecule type" value="Genomic_DNA"/>
</dbReference>
<proteinExistence type="inferred from homology"/>
<evidence type="ECO:0000256" key="6">
    <source>
        <dbReference type="SAM" id="Phobius"/>
    </source>
</evidence>
<dbReference type="PANTHER" id="PTHR33048:SF146">
    <property type="entry name" value="INTEGRAL MEMBRANE PROTEIN"/>
    <property type="match status" value="1"/>
</dbReference>
<evidence type="ECO:0000256" key="2">
    <source>
        <dbReference type="ARBA" id="ARBA00022692"/>
    </source>
</evidence>
<name>A0A6A6V7L7_9PLEO</name>
<reference evidence="8" key="1">
    <citation type="journal article" date="2020" name="Stud. Mycol.">
        <title>101 Dothideomycetes genomes: a test case for predicting lifestyles and emergence of pathogens.</title>
        <authorList>
            <person name="Haridas S."/>
            <person name="Albert R."/>
            <person name="Binder M."/>
            <person name="Bloem J."/>
            <person name="Labutti K."/>
            <person name="Salamov A."/>
            <person name="Andreopoulos B."/>
            <person name="Baker S."/>
            <person name="Barry K."/>
            <person name="Bills G."/>
            <person name="Bluhm B."/>
            <person name="Cannon C."/>
            <person name="Castanera R."/>
            <person name="Culley D."/>
            <person name="Daum C."/>
            <person name="Ezra D."/>
            <person name="Gonzalez J."/>
            <person name="Henrissat B."/>
            <person name="Kuo A."/>
            <person name="Liang C."/>
            <person name="Lipzen A."/>
            <person name="Lutzoni F."/>
            <person name="Magnuson J."/>
            <person name="Mondo S."/>
            <person name="Nolan M."/>
            <person name="Ohm R."/>
            <person name="Pangilinan J."/>
            <person name="Park H.-J."/>
            <person name="Ramirez L."/>
            <person name="Alfaro M."/>
            <person name="Sun H."/>
            <person name="Tritt A."/>
            <person name="Yoshinaga Y."/>
            <person name="Zwiers L.-H."/>
            <person name="Turgeon B."/>
            <person name="Goodwin S."/>
            <person name="Spatafora J."/>
            <person name="Crous P."/>
            <person name="Grigoriev I."/>
        </authorList>
    </citation>
    <scope>NUCLEOTIDE SEQUENCE</scope>
    <source>
        <strain evidence="8">CBS 119925</strain>
    </source>
</reference>
<dbReference type="InterPro" id="IPR049326">
    <property type="entry name" value="Rhodopsin_dom_fungi"/>
</dbReference>
<dbReference type="Proteomes" id="UP000799440">
    <property type="component" value="Unassembled WGS sequence"/>
</dbReference>
<feature type="transmembrane region" description="Helical" evidence="6">
    <location>
        <begin position="114"/>
        <end position="136"/>
    </location>
</feature>
<accession>A0A6A6V7L7</accession>
<keyword evidence="3 6" id="KW-1133">Transmembrane helix</keyword>
<dbReference type="GO" id="GO:0016020">
    <property type="term" value="C:membrane"/>
    <property type="evidence" value="ECO:0007669"/>
    <property type="project" value="UniProtKB-SubCell"/>
</dbReference>